<name>A0A5J4UYD5_9EUKA</name>
<sequence length="195" mass="22223">MQSYLPQFQDASSEIEKSEIADDTISQTQKNEINDNTFLSNKQQLTKKKQNVCIQHLAQKLFEILIDAVPNASEVVSTASIILFFKYMKLNVNISISESLETVLLLQRFISKQTEKGIQVLSSRNLGTMLVVLAIVAMKNCRDAHIYKNSHFAKEFDIPLTVLNESEAAFMKIVDYSLFIDESEYSNLQNDIFKD</sequence>
<dbReference type="GO" id="GO:0019901">
    <property type="term" value="F:protein kinase binding"/>
    <property type="evidence" value="ECO:0007669"/>
    <property type="project" value="InterPro"/>
</dbReference>
<gene>
    <name evidence="1" type="ORF">EZS28_028965</name>
</gene>
<accession>A0A5J4UYD5</accession>
<dbReference type="InterPro" id="IPR013922">
    <property type="entry name" value="Cyclin_PHO80-like"/>
</dbReference>
<dbReference type="AlphaFoldDB" id="A0A5J4UYD5"/>
<evidence type="ECO:0000313" key="1">
    <source>
        <dbReference type="EMBL" id="KAA6375509.1"/>
    </source>
</evidence>
<dbReference type="Proteomes" id="UP000324800">
    <property type="component" value="Unassembled WGS sequence"/>
</dbReference>
<protein>
    <recommendedName>
        <fullName evidence="3">Cyclin N-terminal domain-containing protein</fullName>
    </recommendedName>
</protein>
<proteinExistence type="predicted"/>
<evidence type="ECO:0000313" key="2">
    <source>
        <dbReference type="Proteomes" id="UP000324800"/>
    </source>
</evidence>
<organism evidence="1 2">
    <name type="scientific">Streblomastix strix</name>
    <dbReference type="NCBI Taxonomy" id="222440"/>
    <lineage>
        <taxon>Eukaryota</taxon>
        <taxon>Metamonada</taxon>
        <taxon>Preaxostyla</taxon>
        <taxon>Oxymonadida</taxon>
        <taxon>Streblomastigidae</taxon>
        <taxon>Streblomastix</taxon>
    </lineage>
</organism>
<reference evidence="1 2" key="1">
    <citation type="submission" date="2019-03" db="EMBL/GenBank/DDBJ databases">
        <title>Single cell metagenomics reveals metabolic interactions within the superorganism composed of flagellate Streblomastix strix and complex community of Bacteroidetes bacteria on its surface.</title>
        <authorList>
            <person name="Treitli S.C."/>
            <person name="Kolisko M."/>
            <person name="Husnik F."/>
            <person name="Keeling P."/>
            <person name="Hampl V."/>
        </authorList>
    </citation>
    <scope>NUCLEOTIDE SEQUENCE [LARGE SCALE GENOMIC DNA]</scope>
    <source>
        <strain evidence="1">ST1C</strain>
    </source>
</reference>
<dbReference type="EMBL" id="SNRW01011176">
    <property type="protein sequence ID" value="KAA6375509.1"/>
    <property type="molecule type" value="Genomic_DNA"/>
</dbReference>
<evidence type="ECO:0008006" key="3">
    <source>
        <dbReference type="Google" id="ProtNLM"/>
    </source>
</evidence>
<dbReference type="Gene3D" id="1.10.472.10">
    <property type="entry name" value="Cyclin-like"/>
    <property type="match status" value="1"/>
</dbReference>
<dbReference type="Pfam" id="PF08613">
    <property type="entry name" value="Cyclin"/>
    <property type="match status" value="1"/>
</dbReference>
<comment type="caution">
    <text evidence="1">The sequence shown here is derived from an EMBL/GenBank/DDBJ whole genome shotgun (WGS) entry which is preliminary data.</text>
</comment>